<comment type="caution">
    <text evidence="3">The sequence shown here is derived from an EMBL/GenBank/DDBJ whole genome shotgun (WGS) entry which is preliminary data.</text>
</comment>
<protein>
    <submittedName>
        <fullName evidence="3">Uncharacterized protein</fullName>
    </submittedName>
</protein>
<keyword evidence="2" id="KW-1133">Transmembrane helix</keyword>
<feature type="transmembrane region" description="Helical" evidence="2">
    <location>
        <begin position="84"/>
        <end position="103"/>
    </location>
</feature>
<sequence length="146" mass="16428">MVVYLSVMCAFKVLEPHRFVPKGLRNSLRRRNTDLGKNNSKKGTGEPKDTGPRASGGKRGGKQNDFAWWKRMQKGEFPWDDKDFCSLVVLGAGVAMGFFYLYFRDPGKEIMWKHFMQYYLARGLVRGIYSLSTLEGGGAHGGARGL</sequence>
<organism evidence="3 4">
    <name type="scientific">Diceros bicornis minor</name>
    <name type="common">South-central black rhinoceros</name>
    <dbReference type="NCBI Taxonomy" id="77932"/>
    <lineage>
        <taxon>Eukaryota</taxon>
        <taxon>Metazoa</taxon>
        <taxon>Chordata</taxon>
        <taxon>Craniata</taxon>
        <taxon>Vertebrata</taxon>
        <taxon>Euteleostomi</taxon>
        <taxon>Mammalia</taxon>
        <taxon>Eutheria</taxon>
        <taxon>Laurasiatheria</taxon>
        <taxon>Perissodactyla</taxon>
        <taxon>Rhinocerotidae</taxon>
        <taxon>Diceros</taxon>
    </lineage>
</organism>
<dbReference type="EMBL" id="JACDTQ010000812">
    <property type="protein sequence ID" value="KAF5925881.1"/>
    <property type="molecule type" value="Genomic_DNA"/>
</dbReference>
<evidence type="ECO:0000256" key="1">
    <source>
        <dbReference type="SAM" id="MobiDB-lite"/>
    </source>
</evidence>
<gene>
    <name evidence="3" type="ORF">HPG69_002332</name>
</gene>
<dbReference type="AlphaFoldDB" id="A0A7J7FD40"/>
<name>A0A7J7FD40_DICBM</name>
<keyword evidence="2" id="KW-0812">Transmembrane</keyword>
<dbReference type="Proteomes" id="UP000551758">
    <property type="component" value="Unassembled WGS sequence"/>
</dbReference>
<keyword evidence="4" id="KW-1185">Reference proteome</keyword>
<feature type="region of interest" description="Disordered" evidence="1">
    <location>
        <begin position="30"/>
        <end position="65"/>
    </location>
</feature>
<keyword evidence="2" id="KW-0472">Membrane</keyword>
<accession>A0A7J7FD40</accession>
<reference evidence="3 4" key="1">
    <citation type="journal article" date="2020" name="Mol. Biol. Evol.">
        <title>Interspecific Gene Flow and the Evolution of Specialization in Black and White Rhinoceros.</title>
        <authorList>
            <person name="Moodley Y."/>
            <person name="Westbury M.V."/>
            <person name="Russo I.M."/>
            <person name="Gopalakrishnan S."/>
            <person name="Rakotoarivelo A."/>
            <person name="Olsen R.A."/>
            <person name="Prost S."/>
            <person name="Tunstall T."/>
            <person name="Ryder O.A."/>
            <person name="Dalen L."/>
            <person name="Bruford M.W."/>
        </authorList>
    </citation>
    <scope>NUCLEOTIDE SEQUENCE [LARGE SCALE GENOMIC DNA]</scope>
    <source>
        <strain evidence="3">SBR-YM</strain>
        <tissue evidence="3">Skin</tissue>
    </source>
</reference>
<evidence type="ECO:0000313" key="3">
    <source>
        <dbReference type="EMBL" id="KAF5925881.1"/>
    </source>
</evidence>
<evidence type="ECO:0000256" key="2">
    <source>
        <dbReference type="SAM" id="Phobius"/>
    </source>
</evidence>
<evidence type="ECO:0000313" key="4">
    <source>
        <dbReference type="Proteomes" id="UP000551758"/>
    </source>
</evidence>
<proteinExistence type="predicted"/>